<name>A0AAD7SWH4_9TELE</name>
<evidence type="ECO:0000313" key="2">
    <source>
        <dbReference type="EMBL" id="KAJ8410087.1"/>
    </source>
</evidence>
<proteinExistence type="predicted"/>
<feature type="region of interest" description="Disordered" evidence="1">
    <location>
        <begin position="1"/>
        <end position="29"/>
    </location>
</feature>
<dbReference type="Proteomes" id="UP001221898">
    <property type="component" value="Unassembled WGS sequence"/>
</dbReference>
<sequence length="107" mass="11679">MQYHEAFTPAIPGWSPWHSPSPSSTSTNAGGACFCSDVSVPSQKCPRCPPNPNRPAGCATRRRCQALMGRETSERGGYRSWSEARIQHRMRSRVGTDPTGSCLALEL</sequence>
<dbReference type="AlphaFoldDB" id="A0AAD7SWH4"/>
<protein>
    <submittedName>
        <fullName evidence="2">Uncharacterized protein</fullName>
    </submittedName>
</protein>
<organism evidence="2 3">
    <name type="scientific">Aldrovandia affinis</name>
    <dbReference type="NCBI Taxonomy" id="143900"/>
    <lineage>
        <taxon>Eukaryota</taxon>
        <taxon>Metazoa</taxon>
        <taxon>Chordata</taxon>
        <taxon>Craniata</taxon>
        <taxon>Vertebrata</taxon>
        <taxon>Euteleostomi</taxon>
        <taxon>Actinopterygii</taxon>
        <taxon>Neopterygii</taxon>
        <taxon>Teleostei</taxon>
        <taxon>Notacanthiformes</taxon>
        <taxon>Halosauridae</taxon>
        <taxon>Aldrovandia</taxon>
    </lineage>
</organism>
<reference evidence="2" key="1">
    <citation type="journal article" date="2023" name="Science">
        <title>Genome structures resolve the early diversification of teleost fishes.</title>
        <authorList>
            <person name="Parey E."/>
            <person name="Louis A."/>
            <person name="Montfort J."/>
            <person name="Bouchez O."/>
            <person name="Roques C."/>
            <person name="Iampietro C."/>
            <person name="Lluch J."/>
            <person name="Castinel A."/>
            <person name="Donnadieu C."/>
            <person name="Desvignes T."/>
            <person name="Floi Bucao C."/>
            <person name="Jouanno E."/>
            <person name="Wen M."/>
            <person name="Mejri S."/>
            <person name="Dirks R."/>
            <person name="Jansen H."/>
            <person name="Henkel C."/>
            <person name="Chen W.J."/>
            <person name="Zahm M."/>
            <person name="Cabau C."/>
            <person name="Klopp C."/>
            <person name="Thompson A.W."/>
            <person name="Robinson-Rechavi M."/>
            <person name="Braasch I."/>
            <person name="Lecointre G."/>
            <person name="Bobe J."/>
            <person name="Postlethwait J.H."/>
            <person name="Berthelot C."/>
            <person name="Roest Crollius H."/>
            <person name="Guiguen Y."/>
        </authorList>
    </citation>
    <scope>NUCLEOTIDE SEQUENCE</scope>
    <source>
        <strain evidence="2">NC1722</strain>
    </source>
</reference>
<evidence type="ECO:0000313" key="3">
    <source>
        <dbReference type="Proteomes" id="UP001221898"/>
    </source>
</evidence>
<comment type="caution">
    <text evidence="2">The sequence shown here is derived from an EMBL/GenBank/DDBJ whole genome shotgun (WGS) entry which is preliminary data.</text>
</comment>
<feature type="compositionally biased region" description="Low complexity" evidence="1">
    <location>
        <begin position="14"/>
        <end position="27"/>
    </location>
</feature>
<gene>
    <name evidence="2" type="ORF">AAFF_G00211280</name>
</gene>
<dbReference type="EMBL" id="JAINUG010000028">
    <property type="protein sequence ID" value="KAJ8410087.1"/>
    <property type="molecule type" value="Genomic_DNA"/>
</dbReference>
<keyword evidence="3" id="KW-1185">Reference proteome</keyword>
<accession>A0AAD7SWH4</accession>
<evidence type="ECO:0000256" key="1">
    <source>
        <dbReference type="SAM" id="MobiDB-lite"/>
    </source>
</evidence>